<feature type="signal peptide" evidence="1">
    <location>
        <begin position="1"/>
        <end position="23"/>
    </location>
</feature>
<keyword evidence="1" id="KW-0732">Signal</keyword>
<keyword evidence="3" id="KW-1185">Reference proteome</keyword>
<sequence>MNISRLIFRLNVGLLVSLTMSCAGLHSTTQSVDTSHQSIAVAEDGTLLARHAPIFVIEESSKEFNRIGTPAVRPDNSGNPDVYVDPNQPTIYAMEQRFKNKDRDFTNLIYRVHFELTPLYHLTAGKNPGLIIIVTLDQNNRPLLLTTVHTCGCYLAIIPTSYLPQWAYPPDWPQETQDIYGESLPSRFVFTPTLNSQQKFVLQIRSKTHRVMDINLLSETDPMATINPVIATLKPMSALSELPFEGSQLSFFETHGVRKGYVRNSYKPLEKLLLSWWSLDWRVGEDKDLGPKDQTGTTFYTTLKFWEREESDLWNFYNFLQYWGWDL</sequence>
<evidence type="ECO:0008006" key="4">
    <source>
        <dbReference type="Google" id="ProtNLM"/>
    </source>
</evidence>
<dbReference type="STRING" id="37625.SAMN05660420_00864"/>
<feature type="chain" id="PRO_5011547313" description="DUF3179 domain-containing protein" evidence="1">
    <location>
        <begin position="24"/>
        <end position="327"/>
    </location>
</feature>
<evidence type="ECO:0000256" key="1">
    <source>
        <dbReference type="SAM" id="SignalP"/>
    </source>
</evidence>
<evidence type="ECO:0000313" key="2">
    <source>
        <dbReference type="EMBL" id="SDZ95507.1"/>
    </source>
</evidence>
<gene>
    <name evidence="2" type="ORF">SAMN05660420_00864</name>
</gene>
<dbReference type="EMBL" id="FNQN01000002">
    <property type="protein sequence ID" value="SDZ95507.1"/>
    <property type="molecule type" value="Genomic_DNA"/>
</dbReference>
<dbReference type="AlphaFoldDB" id="A0A1H3X7Y2"/>
<reference evidence="2 3" key="1">
    <citation type="submission" date="2016-10" db="EMBL/GenBank/DDBJ databases">
        <authorList>
            <person name="de Groot N.N."/>
        </authorList>
    </citation>
    <scope>NUCLEOTIDE SEQUENCE [LARGE SCALE GENOMIC DNA]</scope>
    <source>
        <strain evidence="2 3">DSM 7343</strain>
    </source>
</reference>
<dbReference type="OrthoDB" id="5405204at2"/>
<organism evidence="2 3">
    <name type="scientific">Desulfuromusa kysingii</name>
    <dbReference type="NCBI Taxonomy" id="37625"/>
    <lineage>
        <taxon>Bacteria</taxon>
        <taxon>Pseudomonadati</taxon>
        <taxon>Thermodesulfobacteriota</taxon>
        <taxon>Desulfuromonadia</taxon>
        <taxon>Desulfuromonadales</taxon>
        <taxon>Geopsychrobacteraceae</taxon>
        <taxon>Desulfuromusa</taxon>
    </lineage>
</organism>
<protein>
    <recommendedName>
        <fullName evidence="4">DUF3179 domain-containing protein</fullName>
    </recommendedName>
</protein>
<name>A0A1H3X7Y2_9BACT</name>
<evidence type="ECO:0000313" key="3">
    <source>
        <dbReference type="Proteomes" id="UP000199409"/>
    </source>
</evidence>
<dbReference type="RefSeq" id="WP_092345079.1">
    <property type="nucleotide sequence ID" value="NZ_FNQN01000002.1"/>
</dbReference>
<proteinExistence type="predicted"/>
<dbReference type="PROSITE" id="PS51257">
    <property type="entry name" value="PROKAR_LIPOPROTEIN"/>
    <property type="match status" value="1"/>
</dbReference>
<accession>A0A1H3X7Y2</accession>
<dbReference type="Proteomes" id="UP000199409">
    <property type="component" value="Unassembled WGS sequence"/>
</dbReference>